<feature type="transmembrane region" description="Helical" evidence="7">
    <location>
        <begin position="79"/>
        <end position="101"/>
    </location>
</feature>
<feature type="transmembrane region" description="Helical" evidence="7">
    <location>
        <begin position="37"/>
        <end position="58"/>
    </location>
</feature>
<feature type="transmembrane region" description="Helical" evidence="7">
    <location>
        <begin position="170"/>
        <end position="187"/>
    </location>
</feature>
<dbReference type="InterPro" id="IPR050833">
    <property type="entry name" value="Poly_Biosynth_Transport"/>
</dbReference>
<name>A0ABS2JIY5_9ACTN</name>
<evidence type="ECO:0000256" key="6">
    <source>
        <dbReference type="SAM" id="MobiDB-lite"/>
    </source>
</evidence>
<dbReference type="PANTHER" id="PTHR30250:SF11">
    <property type="entry name" value="O-ANTIGEN TRANSPORTER-RELATED"/>
    <property type="match status" value="1"/>
</dbReference>
<evidence type="ECO:0000256" key="7">
    <source>
        <dbReference type="SAM" id="Phobius"/>
    </source>
</evidence>
<evidence type="ECO:0000313" key="9">
    <source>
        <dbReference type="Proteomes" id="UP000809587"/>
    </source>
</evidence>
<feature type="transmembrane region" description="Helical" evidence="7">
    <location>
        <begin position="268"/>
        <end position="290"/>
    </location>
</feature>
<gene>
    <name evidence="8" type="ORF">JQN84_28530</name>
</gene>
<keyword evidence="9" id="KW-1185">Reference proteome</keyword>
<feature type="region of interest" description="Disordered" evidence="6">
    <location>
        <begin position="451"/>
        <end position="474"/>
    </location>
</feature>
<proteinExistence type="predicted"/>
<evidence type="ECO:0000256" key="5">
    <source>
        <dbReference type="ARBA" id="ARBA00023136"/>
    </source>
</evidence>
<dbReference type="Proteomes" id="UP000809587">
    <property type="component" value="Unassembled WGS sequence"/>
</dbReference>
<dbReference type="EMBL" id="JAFEUO010000010">
    <property type="protein sequence ID" value="MBM7086481.1"/>
    <property type="molecule type" value="Genomic_DNA"/>
</dbReference>
<comment type="subcellular location">
    <subcellularLocation>
        <location evidence="1">Cell membrane</location>
        <topology evidence="1">Multi-pass membrane protein</topology>
    </subcellularLocation>
</comment>
<accession>A0ABS2JIY5</accession>
<keyword evidence="4 7" id="KW-1133">Transmembrane helix</keyword>
<protein>
    <submittedName>
        <fullName evidence="8">Polysaccharide biosynthesis C-terminal domain-containing protein</fullName>
    </submittedName>
</protein>
<feature type="transmembrane region" description="Helical" evidence="7">
    <location>
        <begin position="113"/>
        <end position="135"/>
    </location>
</feature>
<organism evidence="8 9">
    <name type="scientific">Micromonospora humidisoli</name>
    <dbReference type="NCBI Taxonomy" id="2807622"/>
    <lineage>
        <taxon>Bacteria</taxon>
        <taxon>Bacillati</taxon>
        <taxon>Actinomycetota</taxon>
        <taxon>Actinomycetes</taxon>
        <taxon>Micromonosporales</taxon>
        <taxon>Micromonosporaceae</taxon>
        <taxon>Micromonospora</taxon>
    </lineage>
</organism>
<comment type="caution">
    <text evidence="8">The sequence shown here is derived from an EMBL/GenBank/DDBJ whole genome shotgun (WGS) entry which is preliminary data.</text>
</comment>
<feature type="transmembrane region" description="Helical" evidence="7">
    <location>
        <begin position="397"/>
        <end position="417"/>
    </location>
</feature>
<dbReference type="RefSeq" id="WP_204961665.1">
    <property type="nucleotide sequence ID" value="NZ_JAFEUO010000010.1"/>
</dbReference>
<keyword evidence="3 7" id="KW-0812">Transmembrane</keyword>
<keyword evidence="5 7" id="KW-0472">Membrane</keyword>
<evidence type="ECO:0000256" key="2">
    <source>
        <dbReference type="ARBA" id="ARBA00022475"/>
    </source>
</evidence>
<evidence type="ECO:0000256" key="4">
    <source>
        <dbReference type="ARBA" id="ARBA00022989"/>
    </source>
</evidence>
<feature type="transmembrane region" description="Helical" evidence="7">
    <location>
        <begin position="147"/>
        <end position="164"/>
    </location>
</feature>
<sequence length="474" mass="48742">MRAAGRLVTATAANLLVPVSGLIVSPFLSRELGPEGRGLFAALTLPIVVCGWLGTYGLQDALAFHVRQRRLSRRDAARVSMLAAVPLGLVAVLLLGVLGLFVFDRTAGERQQFMLLTLLAPVHLLTNLVIGALTGASDVGGVNLMKAVPAVLRTVLMVIACVAFDLSPFWSALLALTSTATGVLFGLPRLRRRAGPASCVETENGTAPVVPPGPARRAGAVDRPGPIPVRSLVRYALVCLPGVLAATSSARLDQVVGLPLLGARELGFYAVAVSVAELPTVVATAARTILMGGADAEGVTSVLWVARMALPAAAFGCAVLAAGAGLLVPRFFGVAFAPAVLPTVILCAATVVYTCVQVFSALLLAHGEPARSSAALVAGSLTGVLLLVVLAPSGAVGAALASLVGYVVAAGAAARSVRRLVVVPSLRAVTVPYAADLRLLCARLGWTRREPRHSPTEAQDTVGSRVPDSGRSEW</sequence>
<feature type="region of interest" description="Disordered" evidence="6">
    <location>
        <begin position="201"/>
        <end position="220"/>
    </location>
</feature>
<feature type="transmembrane region" description="Helical" evidence="7">
    <location>
        <begin position="302"/>
        <end position="328"/>
    </location>
</feature>
<dbReference type="PANTHER" id="PTHR30250">
    <property type="entry name" value="PST FAMILY PREDICTED COLANIC ACID TRANSPORTER"/>
    <property type="match status" value="1"/>
</dbReference>
<evidence type="ECO:0000313" key="8">
    <source>
        <dbReference type="EMBL" id="MBM7086481.1"/>
    </source>
</evidence>
<evidence type="ECO:0000256" key="3">
    <source>
        <dbReference type="ARBA" id="ARBA00022692"/>
    </source>
</evidence>
<keyword evidence="2" id="KW-1003">Cell membrane</keyword>
<reference evidence="8 9" key="1">
    <citation type="submission" date="2021-02" db="EMBL/GenBank/DDBJ databases">
        <authorList>
            <person name="Lee D.-H."/>
        </authorList>
    </citation>
    <scope>NUCLEOTIDE SEQUENCE [LARGE SCALE GENOMIC DNA]</scope>
    <source>
        <strain evidence="8 9">MMS20-R2-29</strain>
    </source>
</reference>
<feature type="transmembrane region" description="Helical" evidence="7">
    <location>
        <begin position="340"/>
        <end position="365"/>
    </location>
</feature>
<evidence type="ECO:0000256" key="1">
    <source>
        <dbReference type="ARBA" id="ARBA00004651"/>
    </source>
</evidence>